<evidence type="ECO:0000313" key="2">
    <source>
        <dbReference type="EMBL" id="PAA57777.1"/>
    </source>
</evidence>
<organism evidence="2 3">
    <name type="scientific">Macrostomum lignano</name>
    <dbReference type="NCBI Taxonomy" id="282301"/>
    <lineage>
        <taxon>Eukaryota</taxon>
        <taxon>Metazoa</taxon>
        <taxon>Spiralia</taxon>
        <taxon>Lophotrochozoa</taxon>
        <taxon>Platyhelminthes</taxon>
        <taxon>Rhabditophora</taxon>
        <taxon>Macrostomorpha</taxon>
        <taxon>Macrostomida</taxon>
        <taxon>Macrostomidae</taxon>
        <taxon>Macrostomum</taxon>
    </lineage>
</organism>
<comment type="caution">
    <text evidence="2">The sequence shown here is derived from an EMBL/GenBank/DDBJ whole genome shotgun (WGS) entry which is preliminary data.</text>
</comment>
<dbReference type="Proteomes" id="UP000215902">
    <property type="component" value="Unassembled WGS sequence"/>
</dbReference>
<accession>A0A267EA78</accession>
<keyword evidence="3" id="KW-1185">Reference proteome</keyword>
<protein>
    <submittedName>
        <fullName evidence="2">Uncharacterized protein</fullName>
    </submittedName>
</protein>
<evidence type="ECO:0000313" key="3">
    <source>
        <dbReference type="Proteomes" id="UP000215902"/>
    </source>
</evidence>
<dbReference type="EMBL" id="NIVC01002446">
    <property type="protein sequence ID" value="PAA57777.1"/>
    <property type="molecule type" value="Genomic_DNA"/>
</dbReference>
<feature type="compositionally biased region" description="Basic and acidic residues" evidence="1">
    <location>
        <begin position="8"/>
        <end position="23"/>
    </location>
</feature>
<sequence length="53" mass="6020">MGNIWFKKTSEPEPKPEEPKPSFDAKAVASALKIILLLTEMAPRLNHKILHPR</sequence>
<feature type="region of interest" description="Disordered" evidence="1">
    <location>
        <begin position="1"/>
        <end position="23"/>
    </location>
</feature>
<gene>
    <name evidence="2" type="ORF">BOX15_Mlig005982g1</name>
</gene>
<proteinExistence type="predicted"/>
<reference evidence="2 3" key="1">
    <citation type="submission" date="2017-06" db="EMBL/GenBank/DDBJ databases">
        <title>A platform for efficient transgenesis in Macrostomum lignano, a flatworm model organism for stem cell research.</title>
        <authorList>
            <person name="Berezikov E."/>
        </authorList>
    </citation>
    <scope>NUCLEOTIDE SEQUENCE [LARGE SCALE GENOMIC DNA]</scope>
    <source>
        <strain evidence="2">DV1</strain>
        <tissue evidence="2">Whole organism</tissue>
    </source>
</reference>
<evidence type="ECO:0000256" key="1">
    <source>
        <dbReference type="SAM" id="MobiDB-lite"/>
    </source>
</evidence>
<dbReference type="AlphaFoldDB" id="A0A267EA78"/>
<name>A0A267EA78_9PLAT</name>